<dbReference type="PANTHER" id="PTHR23291">
    <property type="entry name" value="BAX INHIBITOR-RELATED"/>
    <property type="match status" value="1"/>
</dbReference>
<feature type="transmembrane region" description="Helical" evidence="6">
    <location>
        <begin position="169"/>
        <end position="187"/>
    </location>
</feature>
<protein>
    <recommendedName>
        <fullName evidence="9">Modulator of FtsH protease</fullName>
    </recommendedName>
</protein>
<dbReference type="CDD" id="cd10432">
    <property type="entry name" value="BI-1-like_bacterial"/>
    <property type="match status" value="1"/>
</dbReference>
<feature type="transmembrane region" description="Helical" evidence="6">
    <location>
        <begin position="114"/>
        <end position="132"/>
    </location>
</feature>
<proteinExistence type="inferred from homology"/>
<accession>A0A846QRG5</accession>
<evidence type="ECO:0000256" key="1">
    <source>
        <dbReference type="ARBA" id="ARBA00004141"/>
    </source>
</evidence>
<feature type="transmembrane region" description="Helical" evidence="6">
    <location>
        <begin position="208"/>
        <end position="231"/>
    </location>
</feature>
<keyword evidence="5 6" id="KW-0472">Membrane</keyword>
<dbReference type="Proteomes" id="UP000580856">
    <property type="component" value="Unassembled WGS sequence"/>
</dbReference>
<gene>
    <name evidence="7" type="ORF">GGQ74_002796</name>
</gene>
<evidence type="ECO:0000256" key="6">
    <source>
        <dbReference type="RuleBase" id="RU004379"/>
    </source>
</evidence>
<evidence type="ECO:0000313" key="7">
    <source>
        <dbReference type="EMBL" id="NJB69102.1"/>
    </source>
</evidence>
<dbReference type="GO" id="GO:0005886">
    <property type="term" value="C:plasma membrane"/>
    <property type="evidence" value="ECO:0007669"/>
    <property type="project" value="TreeGrafter"/>
</dbReference>
<sequence length="236" mass="25595">MNRFQAMSRPQARSLDSVNAFMRGVYNWMAAGLGLTALAAFATASSPDMIQLLYSGSILSWVIIFAPFVLVMILSAGINSMSATTATITFMSYSALMGVSLSSVLLMYTGESVFTTFVICATMFGGMSIYGTTTKRDLTSWGSFLFMGLIGILIASVVNIFLANSVMHWVISVIGVVLFTGLTAYDTQRLRDMGESAPYGDATVLRRGTILGALTLYLDFINLFLMLLRLFGSSRD</sequence>
<comment type="subcellular location">
    <subcellularLocation>
        <location evidence="1">Membrane</location>
        <topology evidence="1">Multi-pass membrane protein</topology>
    </subcellularLocation>
</comment>
<keyword evidence="8" id="KW-1185">Reference proteome</keyword>
<evidence type="ECO:0000256" key="3">
    <source>
        <dbReference type="ARBA" id="ARBA00022692"/>
    </source>
</evidence>
<evidence type="ECO:0008006" key="9">
    <source>
        <dbReference type="Google" id="ProtNLM"/>
    </source>
</evidence>
<feature type="transmembrane region" description="Helical" evidence="6">
    <location>
        <begin position="90"/>
        <end position="108"/>
    </location>
</feature>
<feature type="transmembrane region" description="Helical" evidence="6">
    <location>
        <begin position="58"/>
        <end position="78"/>
    </location>
</feature>
<dbReference type="Pfam" id="PF01027">
    <property type="entry name" value="Bax1-I"/>
    <property type="match status" value="1"/>
</dbReference>
<evidence type="ECO:0000256" key="2">
    <source>
        <dbReference type="ARBA" id="ARBA00010350"/>
    </source>
</evidence>
<dbReference type="AlphaFoldDB" id="A0A846QRG5"/>
<name>A0A846QRG5_9BACT</name>
<feature type="transmembrane region" description="Helical" evidence="6">
    <location>
        <begin position="144"/>
        <end position="163"/>
    </location>
</feature>
<dbReference type="RefSeq" id="WP_167942187.1">
    <property type="nucleotide sequence ID" value="NZ_JAATJA010000003.1"/>
</dbReference>
<keyword evidence="3 6" id="KW-0812">Transmembrane</keyword>
<organism evidence="7 8">
    <name type="scientific">Desulfobaculum xiamenense</name>
    <dbReference type="NCBI Taxonomy" id="995050"/>
    <lineage>
        <taxon>Bacteria</taxon>
        <taxon>Pseudomonadati</taxon>
        <taxon>Thermodesulfobacteriota</taxon>
        <taxon>Desulfovibrionia</taxon>
        <taxon>Desulfovibrionales</taxon>
        <taxon>Desulfovibrionaceae</taxon>
        <taxon>Desulfobaculum</taxon>
    </lineage>
</organism>
<keyword evidence="4 6" id="KW-1133">Transmembrane helix</keyword>
<dbReference type="PANTHER" id="PTHR23291:SF50">
    <property type="entry name" value="PROTEIN LIFEGUARD 4"/>
    <property type="match status" value="1"/>
</dbReference>
<evidence type="ECO:0000256" key="4">
    <source>
        <dbReference type="ARBA" id="ARBA00022989"/>
    </source>
</evidence>
<dbReference type="InterPro" id="IPR006214">
    <property type="entry name" value="Bax_inhibitor_1-related"/>
</dbReference>
<evidence type="ECO:0000256" key="5">
    <source>
        <dbReference type="ARBA" id="ARBA00023136"/>
    </source>
</evidence>
<reference evidence="7 8" key="1">
    <citation type="submission" date="2020-03" db="EMBL/GenBank/DDBJ databases">
        <title>Genomic Encyclopedia of Type Strains, Phase IV (KMG-IV): sequencing the most valuable type-strain genomes for metagenomic binning, comparative biology and taxonomic classification.</title>
        <authorList>
            <person name="Goeker M."/>
        </authorList>
    </citation>
    <scope>NUCLEOTIDE SEQUENCE [LARGE SCALE GENOMIC DNA]</scope>
    <source>
        <strain evidence="7 8">DSM 24233</strain>
    </source>
</reference>
<dbReference type="EMBL" id="JAATJA010000003">
    <property type="protein sequence ID" value="NJB69102.1"/>
    <property type="molecule type" value="Genomic_DNA"/>
</dbReference>
<comment type="similarity">
    <text evidence="2 6">Belongs to the BI1 family.</text>
</comment>
<evidence type="ECO:0000313" key="8">
    <source>
        <dbReference type="Proteomes" id="UP000580856"/>
    </source>
</evidence>
<comment type="caution">
    <text evidence="7">The sequence shown here is derived from an EMBL/GenBank/DDBJ whole genome shotgun (WGS) entry which is preliminary data.</text>
</comment>